<dbReference type="GO" id="GO:0016787">
    <property type="term" value="F:hydrolase activity"/>
    <property type="evidence" value="ECO:0007669"/>
    <property type="project" value="UniProtKB-KW"/>
</dbReference>
<evidence type="ECO:0000313" key="2">
    <source>
        <dbReference type="EMBL" id="GAA1425903.1"/>
    </source>
</evidence>
<keyword evidence="3" id="KW-1185">Reference proteome</keyword>
<gene>
    <name evidence="2" type="ORF">GCM10009640_25720</name>
</gene>
<evidence type="ECO:0000313" key="3">
    <source>
        <dbReference type="Proteomes" id="UP001501266"/>
    </source>
</evidence>
<dbReference type="InterPro" id="IPR000073">
    <property type="entry name" value="AB_hydrolase_1"/>
</dbReference>
<dbReference type="PANTHER" id="PTHR43194">
    <property type="entry name" value="HYDROLASE ALPHA/BETA FOLD FAMILY"/>
    <property type="match status" value="1"/>
</dbReference>
<dbReference type="InterPro" id="IPR029058">
    <property type="entry name" value="AB_hydrolase_fold"/>
</dbReference>
<dbReference type="InterPro" id="IPR000639">
    <property type="entry name" value="Epox_hydrolase-like"/>
</dbReference>
<sequence length="244" mass="25313">MLLPGMGDLRSAYRHVVPLLVAAGLRVATLDLPGHGDSGISPVPVGQAQIARAAVALVERLGGPAVVVGHSFTPDSALLTTQLAPDAIVGAVAIAPWATTPTPSRLMAAITRLVTRTPMLWSLFYRSLHKAPPVDLAAHRRRIVASLRRPHGTDALVAMGTGRTKDAIGARATQVAPVAVVMGAADPDFTDPAAEARDYADATRGEVVMVPGAGHYPHAERPGETAAAILALARRVGWQVGARA</sequence>
<keyword evidence="2" id="KW-0378">Hydrolase</keyword>
<dbReference type="Pfam" id="PF12697">
    <property type="entry name" value="Abhydrolase_6"/>
    <property type="match status" value="1"/>
</dbReference>
<protein>
    <submittedName>
        <fullName evidence="2">Alpha/beta hydrolase</fullName>
    </submittedName>
</protein>
<accession>A0ABN1YZE5</accession>
<dbReference type="Gene3D" id="3.40.50.1820">
    <property type="entry name" value="alpha/beta hydrolase"/>
    <property type="match status" value="1"/>
</dbReference>
<dbReference type="SUPFAM" id="SSF53474">
    <property type="entry name" value="alpha/beta-Hydrolases"/>
    <property type="match status" value="1"/>
</dbReference>
<dbReference type="Proteomes" id="UP001501266">
    <property type="component" value="Unassembled WGS sequence"/>
</dbReference>
<dbReference type="InterPro" id="IPR050228">
    <property type="entry name" value="Carboxylesterase_BioH"/>
</dbReference>
<dbReference type="PRINTS" id="PR00412">
    <property type="entry name" value="EPOXHYDRLASE"/>
</dbReference>
<evidence type="ECO:0000259" key="1">
    <source>
        <dbReference type="Pfam" id="PF12697"/>
    </source>
</evidence>
<dbReference type="PANTHER" id="PTHR43194:SF2">
    <property type="entry name" value="PEROXISOMAL MEMBRANE PROTEIN LPX1"/>
    <property type="match status" value="1"/>
</dbReference>
<name>A0ABN1YZE5_9MICO</name>
<dbReference type="EMBL" id="BAAAKK010000005">
    <property type="protein sequence ID" value="GAA1425903.1"/>
    <property type="molecule type" value="Genomic_DNA"/>
</dbReference>
<reference evidence="2 3" key="1">
    <citation type="journal article" date="2019" name="Int. J. Syst. Evol. Microbiol.">
        <title>The Global Catalogue of Microorganisms (GCM) 10K type strain sequencing project: providing services to taxonomists for standard genome sequencing and annotation.</title>
        <authorList>
            <consortium name="The Broad Institute Genomics Platform"/>
            <consortium name="The Broad Institute Genome Sequencing Center for Infectious Disease"/>
            <person name="Wu L."/>
            <person name="Ma J."/>
        </authorList>
    </citation>
    <scope>NUCLEOTIDE SEQUENCE [LARGE SCALE GENOMIC DNA]</scope>
    <source>
        <strain evidence="2 3">JCM 12398</strain>
    </source>
</reference>
<feature type="domain" description="AB hydrolase-1" evidence="1">
    <location>
        <begin position="2"/>
        <end position="228"/>
    </location>
</feature>
<organism evidence="2 3">
    <name type="scientific">Agrococcus citreus</name>
    <dbReference type="NCBI Taxonomy" id="84643"/>
    <lineage>
        <taxon>Bacteria</taxon>
        <taxon>Bacillati</taxon>
        <taxon>Actinomycetota</taxon>
        <taxon>Actinomycetes</taxon>
        <taxon>Micrococcales</taxon>
        <taxon>Microbacteriaceae</taxon>
        <taxon>Agrococcus</taxon>
    </lineage>
</organism>
<proteinExistence type="predicted"/>
<comment type="caution">
    <text evidence="2">The sequence shown here is derived from an EMBL/GenBank/DDBJ whole genome shotgun (WGS) entry which is preliminary data.</text>
</comment>